<feature type="binding site" evidence="7">
    <location>
        <begin position="530"/>
        <end position="533"/>
    </location>
    <ligand>
        <name>ATP</name>
        <dbReference type="ChEBI" id="CHEBI:30616"/>
    </ligand>
</feature>
<name>A0A4U2ZA00_9BACT</name>
<dbReference type="EMBL" id="SZPX01000003">
    <property type="protein sequence ID" value="TKI69841.1"/>
    <property type="molecule type" value="Genomic_DNA"/>
</dbReference>
<keyword evidence="2 7" id="KW-0436">Ligase</keyword>
<dbReference type="GO" id="GO:0003676">
    <property type="term" value="F:nucleic acid binding"/>
    <property type="evidence" value="ECO:0007669"/>
    <property type="project" value="InterPro"/>
</dbReference>
<evidence type="ECO:0000256" key="1">
    <source>
        <dbReference type="ARBA" id="ARBA00006303"/>
    </source>
</evidence>
<dbReference type="PANTHER" id="PTHR22594:SF5">
    <property type="entry name" value="ASPARTATE--TRNA LIGASE, MITOCHONDRIAL"/>
    <property type="match status" value="1"/>
</dbReference>
<dbReference type="SUPFAM" id="SSF55681">
    <property type="entry name" value="Class II aaRS and biotin synthetases"/>
    <property type="match status" value="1"/>
</dbReference>
<keyword evidence="3 7" id="KW-0547">Nucleotide-binding</keyword>
<comment type="subunit">
    <text evidence="7">Homodimer.</text>
</comment>
<dbReference type="InterPro" id="IPR045864">
    <property type="entry name" value="aa-tRNA-synth_II/BPL/LPL"/>
</dbReference>
<dbReference type="PANTHER" id="PTHR22594">
    <property type="entry name" value="ASPARTYL/LYSYL-TRNA SYNTHETASE"/>
    <property type="match status" value="1"/>
</dbReference>
<dbReference type="Pfam" id="PF00152">
    <property type="entry name" value="tRNA-synt_2"/>
    <property type="match status" value="1"/>
</dbReference>
<dbReference type="SUPFAM" id="SSF55261">
    <property type="entry name" value="GAD domain-like"/>
    <property type="match status" value="1"/>
</dbReference>
<dbReference type="InterPro" id="IPR004365">
    <property type="entry name" value="NA-bd_OB_tRNA"/>
</dbReference>
<organism evidence="9 10">
    <name type="scientific">Sulfurimonas crateris</name>
    <dbReference type="NCBI Taxonomy" id="2574727"/>
    <lineage>
        <taxon>Bacteria</taxon>
        <taxon>Pseudomonadati</taxon>
        <taxon>Campylobacterota</taxon>
        <taxon>Epsilonproteobacteria</taxon>
        <taxon>Campylobacterales</taxon>
        <taxon>Sulfurimonadaceae</taxon>
        <taxon>Sulfurimonas</taxon>
    </lineage>
</organism>
<evidence type="ECO:0000256" key="4">
    <source>
        <dbReference type="ARBA" id="ARBA00022840"/>
    </source>
</evidence>
<feature type="binding site" evidence="7">
    <location>
        <position position="173"/>
    </location>
    <ligand>
        <name>L-aspartate</name>
        <dbReference type="ChEBI" id="CHEBI:29991"/>
    </ligand>
</feature>
<dbReference type="PROSITE" id="PS50862">
    <property type="entry name" value="AA_TRNA_LIGASE_II"/>
    <property type="match status" value="1"/>
</dbReference>
<dbReference type="Proteomes" id="UP000309561">
    <property type="component" value="Unassembled WGS sequence"/>
</dbReference>
<dbReference type="GO" id="GO:0004815">
    <property type="term" value="F:aspartate-tRNA ligase activity"/>
    <property type="evidence" value="ECO:0007669"/>
    <property type="project" value="UniProtKB-UniRule"/>
</dbReference>
<dbReference type="Pfam" id="PF02938">
    <property type="entry name" value="GAD"/>
    <property type="match status" value="1"/>
</dbReference>
<dbReference type="GO" id="GO:0005524">
    <property type="term" value="F:ATP binding"/>
    <property type="evidence" value="ECO:0007669"/>
    <property type="project" value="UniProtKB-UniRule"/>
</dbReference>
<dbReference type="CDD" id="cd04317">
    <property type="entry name" value="EcAspRS_like_N"/>
    <property type="match status" value="1"/>
</dbReference>
<feature type="binding site" evidence="7">
    <location>
        <position position="478"/>
    </location>
    <ligand>
        <name>ATP</name>
        <dbReference type="ChEBI" id="CHEBI:30616"/>
    </ligand>
</feature>
<feature type="domain" description="Aminoacyl-transfer RNA synthetases class-II family profile" evidence="8">
    <location>
        <begin position="140"/>
        <end position="551"/>
    </location>
</feature>
<dbReference type="HAMAP" id="MF_00044">
    <property type="entry name" value="Asp_tRNA_synth_type1"/>
    <property type="match status" value="1"/>
</dbReference>
<evidence type="ECO:0000313" key="10">
    <source>
        <dbReference type="Proteomes" id="UP000309561"/>
    </source>
</evidence>
<dbReference type="CDD" id="cd00777">
    <property type="entry name" value="AspRS_core"/>
    <property type="match status" value="1"/>
</dbReference>
<evidence type="ECO:0000259" key="8">
    <source>
        <dbReference type="PROSITE" id="PS50862"/>
    </source>
</evidence>
<dbReference type="InterPro" id="IPR047090">
    <property type="entry name" value="AspRS_core"/>
</dbReference>
<dbReference type="Pfam" id="PF01336">
    <property type="entry name" value="tRNA_anti-codon"/>
    <property type="match status" value="1"/>
</dbReference>
<feature type="region of interest" description="Aspartate" evidence="7">
    <location>
        <begin position="197"/>
        <end position="200"/>
    </location>
</feature>
<feature type="binding site" evidence="7">
    <location>
        <position position="228"/>
    </location>
    <ligand>
        <name>ATP</name>
        <dbReference type="ChEBI" id="CHEBI:30616"/>
    </ligand>
</feature>
<feature type="binding site" evidence="7">
    <location>
        <position position="448"/>
    </location>
    <ligand>
        <name>L-aspartate</name>
        <dbReference type="ChEBI" id="CHEBI:29991"/>
    </ligand>
</feature>
<keyword evidence="6 7" id="KW-0030">Aminoacyl-tRNA synthetase</keyword>
<keyword evidence="4 7" id="KW-0067">ATP-binding</keyword>
<comment type="function">
    <text evidence="7">Aspartyl-tRNA synthetase with relaxed tRNA specificity since it is able to aspartylate not only its cognate tRNA(Asp) but also tRNA(Asn). Reaction proceeds in two steps: L-aspartate is first activated by ATP to form Asp-AMP and then transferred to the acceptor end of tRNA(Asp/Asn).</text>
</comment>
<sequence length="585" mass="66419">MRSHYCAYLSEANVGQEVVLTGWANSYRDHGGIIFIDLRDKSGLIQLTCDPEDNAAAHKVADGVRDEYVLIAKGTVRHRGEGLVNPRLKTGAIEVIVKELIIENKSAPIPFMIGDKNVGEETKLKYRYLELRDPAMYEAFRLRSKAAIAARNILDENGFLEVETPILTKSTPEGARDYLVPSRVHSGEFYALPQSPQLFKQLLMVGGFDRYFQIAKCFRDEDLRADRQPEFTQIDVEMSFCDQEDVIKVAEDLLEAMFSACGINVKPPFNRISHMNAMEWYGSDKPDLRYDLKMVDVIDIFERCDNEIFTNIAKKPHTNRIKALKVPGADLVFSKREMKSFEDYVRKFGAQGLGYFQMKEDGLKGPLIKFFSDADIALLIERLGMEVGDVVFFGAGDKKTVWDYMGRLRIFIAEHEKMNLVDKDAFEFVWVVDFPMFEIEDGRVKALHHPFTQPKNTDKDDVEEIESIAYDIVLNGTELGGGSIRIHKPEVQEEVFKLLGIDEEEAQEKFGFLLDALKFGAPPHGGFAIGFDRLMMLITKKSSIRDVIAFPKTQKASCILTKAPSEVDATQLRDLHIRLREQIKA</sequence>
<accession>A0A4U2ZA00</accession>
<dbReference type="RefSeq" id="WP_137012652.1">
    <property type="nucleotide sequence ID" value="NZ_SZPX01000003.1"/>
</dbReference>
<comment type="caution">
    <text evidence="9">The sequence shown here is derived from an EMBL/GenBank/DDBJ whole genome shotgun (WGS) entry which is preliminary data.</text>
</comment>
<proteinExistence type="inferred from homology"/>
<dbReference type="InterPro" id="IPR004364">
    <property type="entry name" value="Aa-tRNA-synt_II"/>
</dbReference>
<comment type="similarity">
    <text evidence="1 7">Belongs to the class-II aminoacyl-tRNA synthetase family. Type 1 subfamily.</text>
</comment>
<evidence type="ECO:0000256" key="5">
    <source>
        <dbReference type="ARBA" id="ARBA00022917"/>
    </source>
</evidence>
<dbReference type="InterPro" id="IPR029351">
    <property type="entry name" value="GAD_dom"/>
</dbReference>
<dbReference type="AlphaFoldDB" id="A0A4U2ZA00"/>
<feature type="binding site" evidence="7">
    <location>
        <position position="219"/>
    </location>
    <ligand>
        <name>L-aspartate</name>
        <dbReference type="ChEBI" id="CHEBI:29991"/>
    </ligand>
</feature>
<comment type="catalytic activity">
    <reaction evidence="7">
        <text>tRNA(Asx) + L-aspartate + ATP = L-aspartyl-tRNA(Asx) + AMP + diphosphate</text>
        <dbReference type="Rhea" id="RHEA:18349"/>
        <dbReference type="Rhea" id="RHEA-COMP:9710"/>
        <dbReference type="Rhea" id="RHEA-COMP:9711"/>
        <dbReference type="ChEBI" id="CHEBI:29991"/>
        <dbReference type="ChEBI" id="CHEBI:30616"/>
        <dbReference type="ChEBI" id="CHEBI:33019"/>
        <dbReference type="ChEBI" id="CHEBI:78442"/>
        <dbReference type="ChEBI" id="CHEBI:78516"/>
        <dbReference type="ChEBI" id="CHEBI:456215"/>
        <dbReference type="EC" id="6.1.1.23"/>
    </reaction>
</comment>
<dbReference type="OrthoDB" id="9802326at2"/>
<dbReference type="Gene3D" id="3.30.1360.30">
    <property type="entry name" value="GAD-like domain"/>
    <property type="match status" value="1"/>
</dbReference>
<dbReference type="InterPro" id="IPR006195">
    <property type="entry name" value="aa-tRNA-synth_II"/>
</dbReference>
<keyword evidence="5 7" id="KW-0648">Protein biosynthesis</keyword>
<feature type="binding site" evidence="7">
    <location>
        <begin position="219"/>
        <end position="221"/>
    </location>
    <ligand>
        <name>ATP</name>
        <dbReference type="ChEBI" id="CHEBI:30616"/>
    </ligand>
</feature>
<evidence type="ECO:0000256" key="3">
    <source>
        <dbReference type="ARBA" id="ARBA00022741"/>
    </source>
</evidence>
<dbReference type="Gene3D" id="3.30.930.10">
    <property type="entry name" value="Bira Bifunctional Protein, Domain 2"/>
    <property type="match status" value="1"/>
</dbReference>
<evidence type="ECO:0000256" key="7">
    <source>
        <dbReference type="HAMAP-Rule" id="MF_00044"/>
    </source>
</evidence>
<dbReference type="EC" id="6.1.1.23" evidence="7"/>
<dbReference type="GO" id="GO:0006422">
    <property type="term" value="P:aspartyl-tRNA aminoacylation"/>
    <property type="evidence" value="ECO:0007669"/>
    <property type="project" value="UniProtKB-UniRule"/>
</dbReference>
<dbReference type="InterPro" id="IPR004524">
    <property type="entry name" value="Asp-tRNA-ligase_1"/>
</dbReference>
<dbReference type="InterPro" id="IPR004115">
    <property type="entry name" value="GAD-like_sf"/>
</dbReference>
<dbReference type="Gene3D" id="2.40.50.140">
    <property type="entry name" value="Nucleic acid-binding proteins"/>
    <property type="match status" value="1"/>
</dbReference>
<dbReference type="GO" id="GO:0050560">
    <property type="term" value="F:aspartate-tRNA(Asn) ligase activity"/>
    <property type="evidence" value="ECO:0007669"/>
    <property type="project" value="UniProtKB-EC"/>
</dbReference>
<dbReference type="InterPro" id="IPR012340">
    <property type="entry name" value="NA-bd_OB-fold"/>
</dbReference>
<dbReference type="GO" id="GO:0005737">
    <property type="term" value="C:cytoplasm"/>
    <property type="evidence" value="ECO:0007669"/>
    <property type="project" value="UniProtKB-SubCell"/>
</dbReference>
<dbReference type="InterPro" id="IPR002312">
    <property type="entry name" value="Asp/Asn-tRNA-synth_IIb"/>
</dbReference>
<dbReference type="InterPro" id="IPR047089">
    <property type="entry name" value="Asp-tRNA-ligase_1_N"/>
</dbReference>
<reference evidence="9 10" key="1">
    <citation type="submission" date="2019-04" db="EMBL/GenBank/DDBJ databases">
        <title>Sulfurimonas crateris sp. nov. a facultative anaerobic sulfur-oxidizing chemolithautotrophic bacterium isolated from a terrestrial mud vulcano.</title>
        <authorList>
            <person name="Ratnikova N.M."/>
            <person name="Slobodkin A.I."/>
            <person name="Merkel A.Y."/>
            <person name="Novikov A."/>
            <person name="Bonch-Osmolovskaya E.A."/>
            <person name="Slobodkina G.B."/>
        </authorList>
    </citation>
    <scope>NUCLEOTIDE SEQUENCE [LARGE SCALE GENOMIC DNA]</scope>
    <source>
        <strain evidence="9 10">SN118</strain>
    </source>
</reference>
<gene>
    <name evidence="7 9" type="primary">aspS</name>
    <name evidence="9" type="ORF">FCU45_04300</name>
</gene>
<comment type="subcellular location">
    <subcellularLocation>
        <location evidence="7">Cytoplasm</location>
    </subcellularLocation>
</comment>
<dbReference type="PRINTS" id="PR01042">
    <property type="entry name" value="TRNASYNTHASP"/>
</dbReference>
<feature type="site" description="Important for tRNA non-discrimination" evidence="7">
    <location>
        <position position="30"/>
    </location>
</feature>
<dbReference type="NCBIfam" id="NF001750">
    <property type="entry name" value="PRK00476.1"/>
    <property type="match status" value="1"/>
</dbReference>
<evidence type="ECO:0000313" key="9">
    <source>
        <dbReference type="EMBL" id="TKI69841.1"/>
    </source>
</evidence>
<dbReference type="NCBIfam" id="TIGR00459">
    <property type="entry name" value="aspS_bact"/>
    <property type="match status" value="1"/>
</dbReference>
<protein>
    <recommendedName>
        <fullName evidence="7">Aspartate--tRNA(Asp/Asn) ligase</fullName>
        <ecNumber evidence="7">6.1.1.23</ecNumber>
    </recommendedName>
    <alternativeName>
        <fullName evidence="7">Aspartyl-tRNA synthetase</fullName>
        <shortName evidence="7">AspRS</shortName>
    </alternativeName>
    <alternativeName>
        <fullName evidence="7">Non-discriminating aspartyl-tRNA synthetase</fullName>
        <shortName evidence="7">ND-AspRS</shortName>
    </alternativeName>
</protein>
<evidence type="ECO:0000256" key="2">
    <source>
        <dbReference type="ARBA" id="ARBA00022598"/>
    </source>
</evidence>
<feature type="site" description="Important for tRNA non-discrimination" evidence="7">
    <location>
        <position position="82"/>
    </location>
</feature>
<feature type="binding site" evidence="7">
    <location>
        <position position="485"/>
    </location>
    <ligand>
        <name>L-aspartate</name>
        <dbReference type="ChEBI" id="CHEBI:29991"/>
    </ligand>
</feature>
<evidence type="ECO:0000256" key="6">
    <source>
        <dbReference type="ARBA" id="ARBA00023146"/>
    </source>
</evidence>
<keyword evidence="10" id="KW-1185">Reference proteome</keyword>
<dbReference type="SUPFAM" id="SSF50249">
    <property type="entry name" value="Nucleic acid-binding proteins"/>
    <property type="match status" value="1"/>
</dbReference>
<keyword evidence="7" id="KW-0963">Cytoplasm</keyword>